<keyword evidence="5" id="KW-0067">ATP-binding</keyword>
<dbReference type="InterPro" id="IPR011611">
    <property type="entry name" value="PfkB_dom"/>
</dbReference>
<evidence type="ECO:0000256" key="3">
    <source>
        <dbReference type="ARBA" id="ARBA00022741"/>
    </source>
</evidence>
<dbReference type="PANTHER" id="PTHR43085">
    <property type="entry name" value="HEXOKINASE FAMILY MEMBER"/>
    <property type="match status" value="1"/>
</dbReference>
<dbReference type="PANTHER" id="PTHR43085:SF1">
    <property type="entry name" value="PSEUDOURIDINE KINASE-RELATED"/>
    <property type="match status" value="1"/>
</dbReference>
<evidence type="ECO:0000256" key="5">
    <source>
        <dbReference type="ARBA" id="ARBA00022840"/>
    </source>
</evidence>
<sequence>MTVEAICMGEILVDIIPTEVSVYRDGLGFEIHFGGAPANVAVGIARLGHRSAFIGAIGDDPFGDMLKEFLNQEGVDTRWLVRKRARTSLAFVTLYRGGERDFFFYREPWVKTADTMLDVSDIDLEGISKARIIHISGVAIAYPPLSESVYMVMRRAFEDGIYVSIDPNYRRDVWGSGSRALESMDRYLRIATMITMGYDEIENMFGSRDYRYVARKVMERYPSIQIVAIRLGSMGSYVITREEEIYAPAYKIIPIDTTGAGDAWTATFIVYYILEKNSLRTSVKYANAAGALKCLKRGAVTAFPKRNELEEFVRKENSG</sequence>
<dbReference type="SUPFAM" id="SSF53613">
    <property type="entry name" value="Ribokinase-like"/>
    <property type="match status" value="1"/>
</dbReference>
<evidence type="ECO:0000313" key="7">
    <source>
        <dbReference type="EMBL" id="HGQ17462.1"/>
    </source>
</evidence>
<dbReference type="Pfam" id="PF00294">
    <property type="entry name" value="PfkB"/>
    <property type="match status" value="1"/>
</dbReference>
<dbReference type="Gene3D" id="3.40.1190.20">
    <property type="match status" value="1"/>
</dbReference>
<feature type="domain" description="Carbohydrate kinase PfkB" evidence="6">
    <location>
        <begin position="6"/>
        <end position="305"/>
    </location>
</feature>
<name>A0A7J3JN41_9CREN</name>
<dbReference type="InterPro" id="IPR002173">
    <property type="entry name" value="Carboh/pur_kinase_PfkB_CS"/>
</dbReference>
<evidence type="ECO:0000259" key="6">
    <source>
        <dbReference type="Pfam" id="PF00294"/>
    </source>
</evidence>
<gene>
    <name evidence="7" type="ORF">ENU30_00565</name>
</gene>
<dbReference type="InterPro" id="IPR029056">
    <property type="entry name" value="Ribokinase-like"/>
</dbReference>
<evidence type="ECO:0000256" key="4">
    <source>
        <dbReference type="ARBA" id="ARBA00022777"/>
    </source>
</evidence>
<dbReference type="EMBL" id="DTBZ01000016">
    <property type="protein sequence ID" value="HGQ17462.1"/>
    <property type="molecule type" value="Genomic_DNA"/>
</dbReference>
<proteinExistence type="inferred from homology"/>
<dbReference type="GO" id="GO:0005524">
    <property type="term" value="F:ATP binding"/>
    <property type="evidence" value="ECO:0007669"/>
    <property type="project" value="UniProtKB-KW"/>
</dbReference>
<keyword evidence="2" id="KW-0808">Transferase</keyword>
<dbReference type="AlphaFoldDB" id="A0A7J3JN41"/>
<organism evidence="7">
    <name type="scientific">Ignisphaera aggregans</name>
    <dbReference type="NCBI Taxonomy" id="334771"/>
    <lineage>
        <taxon>Archaea</taxon>
        <taxon>Thermoproteota</taxon>
        <taxon>Thermoprotei</taxon>
        <taxon>Desulfurococcales</taxon>
        <taxon>Desulfurococcaceae</taxon>
        <taxon>Ignisphaera</taxon>
    </lineage>
</organism>
<keyword evidence="4 7" id="KW-0418">Kinase</keyword>
<comment type="similarity">
    <text evidence="1">Belongs to the carbohydrate kinase PfkB family.</text>
</comment>
<comment type="caution">
    <text evidence="7">The sequence shown here is derived from an EMBL/GenBank/DDBJ whole genome shotgun (WGS) entry which is preliminary data.</text>
</comment>
<protein>
    <submittedName>
        <fullName evidence="7">Carbohydrate kinase</fullName>
    </submittedName>
</protein>
<evidence type="ECO:0000256" key="1">
    <source>
        <dbReference type="ARBA" id="ARBA00010688"/>
    </source>
</evidence>
<accession>A0A7J3JN41</accession>
<reference evidence="7" key="1">
    <citation type="journal article" date="2020" name="mSystems">
        <title>Genome- and Community-Level Interaction Insights into Carbon Utilization and Element Cycling Functions of Hydrothermarchaeota in Hydrothermal Sediment.</title>
        <authorList>
            <person name="Zhou Z."/>
            <person name="Liu Y."/>
            <person name="Xu W."/>
            <person name="Pan J."/>
            <person name="Luo Z.H."/>
            <person name="Li M."/>
        </authorList>
    </citation>
    <scope>NUCLEOTIDE SEQUENCE [LARGE SCALE GENOMIC DNA]</scope>
    <source>
        <strain evidence="7">SpSt-657</strain>
    </source>
</reference>
<dbReference type="PROSITE" id="PS00583">
    <property type="entry name" value="PFKB_KINASES_1"/>
    <property type="match status" value="1"/>
</dbReference>
<dbReference type="CDD" id="cd01167">
    <property type="entry name" value="bac_FRK"/>
    <property type="match status" value="1"/>
</dbReference>
<evidence type="ECO:0000256" key="2">
    <source>
        <dbReference type="ARBA" id="ARBA00022679"/>
    </source>
</evidence>
<dbReference type="GO" id="GO:0016301">
    <property type="term" value="F:kinase activity"/>
    <property type="evidence" value="ECO:0007669"/>
    <property type="project" value="UniProtKB-KW"/>
</dbReference>
<keyword evidence="3" id="KW-0547">Nucleotide-binding</keyword>
<dbReference type="InterPro" id="IPR050306">
    <property type="entry name" value="PfkB_Carbo_kinase"/>
</dbReference>